<evidence type="ECO:0000313" key="1">
    <source>
        <dbReference type="EMBL" id="XBH01105.1"/>
    </source>
</evidence>
<dbReference type="AlphaFoldDB" id="A0AAU7C7H7"/>
<dbReference type="SUPFAM" id="SSF56300">
    <property type="entry name" value="Metallo-dependent phosphatases"/>
    <property type="match status" value="1"/>
</dbReference>
<dbReference type="Gene3D" id="3.60.21.10">
    <property type="match status" value="1"/>
</dbReference>
<organism evidence="1">
    <name type="scientific">Singulisphaera sp. Ch08</name>
    <dbReference type="NCBI Taxonomy" id="3120278"/>
    <lineage>
        <taxon>Bacteria</taxon>
        <taxon>Pseudomonadati</taxon>
        <taxon>Planctomycetota</taxon>
        <taxon>Planctomycetia</taxon>
        <taxon>Isosphaerales</taxon>
        <taxon>Isosphaeraceae</taxon>
        <taxon>Singulisphaera</taxon>
    </lineage>
</organism>
<proteinExistence type="predicted"/>
<gene>
    <name evidence="1" type="ORF">V5E97_22420</name>
</gene>
<dbReference type="InterPro" id="IPR029052">
    <property type="entry name" value="Metallo-depent_PP-like"/>
</dbReference>
<accession>A0AAU7C7H7</accession>
<name>A0AAU7C7H7_9BACT</name>
<sequence>MSTYFCSDSHAFHGNIMKYCRRTVFMTPADLAAFRELESSGGDFRSLRMSDESIDTMNRGLVANINARVGSDDVLWCLGDWSFGYGGDYFRNARWFRDQLRCRTIYFVWGNHDDRRISDLFAATFDQVEINLGDVRLTLNHYPMLTWNGQHHGSVERPNIHLYGHVHALYQRDLESCPIKFSQAWAALDVGFDGHDFQVWSLDEILDCLRPKLQALEVLKRERGQFDPFRGRSSRG</sequence>
<dbReference type="EMBL" id="CP155447">
    <property type="protein sequence ID" value="XBH01105.1"/>
    <property type="molecule type" value="Genomic_DNA"/>
</dbReference>
<dbReference type="RefSeq" id="WP_406693793.1">
    <property type="nucleotide sequence ID" value="NZ_CP155447.1"/>
</dbReference>
<reference evidence="1" key="1">
    <citation type="submission" date="2024-05" db="EMBL/GenBank/DDBJ databases">
        <title>Planctomycetes of the genus Singulisphaera possess chitinolytic capabilities.</title>
        <authorList>
            <person name="Ivanova A."/>
        </authorList>
    </citation>
    <scope>NUCLEOTIDE SEQUENCE</scope>
    <source>
        <strain evidence="1">Ch08T</strain>
    </source>
</reference>
<protein>
    <submittedName>
        <fullName evidence="1">Phosphoesterase</fullName>
    </submittedName>
</protein>